<comment type="caution">
    <text evidence="1">The sequence shown here is derived from an EMBL/GenBank/DDBJ whole genome shotgun (WGS) entry which is preliminary data.</text>
</comment>
<organism evidence="1 2">
    <name type="scientific">Artemisia annua</name>
    <name type="common">Sweet wormwood</name>
    <dbReference type="NCBI Taxonomy" id="35608"/>
    <lineage>
        <taxon>Eukaryota</taxon>
        <taxon>Viridiplantae</taxon>
        <taxon>Streptophyta</taxon>
        <taxon>Embryophyta</taxon>
        <taxon>Tracheophyta</taxon>
        <taxon>Spermatophyta</taxon>
        <taxon>Magnoliopsida</taxon>
        <taxon>eudicotyledons</taxon>
        <taxon>Gunneridae</taxon>
        <taxon>Pentapetalae</taxon>
        <taxon>asterids</taxon>
        <taxon>campanulids</taxon>
        <taxon>Asterales</taxon>
        <taxon>Asteraceae</taxon>
        <taxon>Asteroideae</taxon>
        <taxon>Anthemideae</taxon>
        <taxon>Artemisiinae</taxon>
        <taxon>Artemisia</taxon>
    </lineage>
</organism>
<dbReference type="Proteomes" id="UP000245207">
    <property type="component" value="Unassembled WGS sequence"/>
</dbReference>
<dbReference type="GO" id="GO:0034063">
    <property type="term" value="P:stress granule assembly"/>
    <property type="evidence" value="ECO:0007669"/>
    <property type="project" value="TreeGrafter"/>
</dbReference>
<dbReference type="GO" id="GO:0033962">
    <property type="term" value="P:P-body assembly"/>
    <property type="evidence" value="ECO:0007669"/>
    <property type="project" value="TreeGrafter"/>
</dbReference>
<evidence type="ECO:0000313" key="2">
    <source>
        <dbReference type="Proteomes" id="UP000245207"/>
    </source>
</evidence>
<evidence type="ECO:0000313" key="1">
    <source>
        <dbReference type="EMBL" id="PWA30796.1"/>
    </source>
</evidence>
<name>A0A2U1KAB0_ARTAN</name>
<dbReference type="GO" id="GO:0000932">
    <property type="term" value="C:P-body"/>
    <property type="evidence" value="ECO:0007669"/>
    <property type="project" value="TreeGrafter"/>
</dbReference>
<protein>
    <submittedName>
        <fullName evidence="1">Zinc finger, PHD-type</fullName>
    </submittedName>
</protein>
<dbReference type="PANTHER" id="PTHR13586">
    <property type="entry name" value="SCD6 PROTEIN-RELATED"/>
    <property type="match status" value="1"/>
</dbReference>
<dbReference type="PANTHER" id="PTHR13586:SF0">
    <property type="entry name" value="TRAILER HITCH, ISOFORM H"/>
    <property type="match status" value="1"/>
</dbReference>
<dbReference type="EMBL" id="PKPP01026209">
    <property type="protein sequence ID" value="PWA30796.1"/>
    <property type="molecule type" value="Genomic_DNA"/>
</dbReference>
<dbReference type="STRING" id="35608.A0A2U1KAB0"/>
<proteinExistence type="predicted"/>
<gene>
    <name evidence="1" type="ORF">CTI12_AA626260</name>
</gene>
<accession>A0A2U1KAB0</accession>
<dbReference type="AlphaFoldDB" id="A0A2U1KAB0"/>
<sequence>MNEKFNKDEVCGTLGKVTGKVQRKKLKMLLMRMNQKRKMIPIYPMLMSSKDDFFDSLSSNALNRQLNYGRTRFSEEMKLDTYTPKFQVLPQQLSILVKQAVRISKPFVCLRVSSSCYSLLQKIVLIWHTYLQALPKGEWFCLGDCDRTHTSLGAMKKKQVQQGLESSAEHDIRWMLLSCEIASNDTRVLLSKAVAIFIIQGIWLRMIAIIGVQWKLSNMFILLLLWSFEEKCAIGLDNFIKRVKLVTCGPSYAVVAVMGPQSSGNPDYYLIDKSTGFRYIGKGITTPEPDGLASFVDHYSTNKIDPGVVSQTISHSHCQSTRITEDTSVSQIAIDGLGSRSTLVRTITWLYATEAEERERAFSRKGRWNHVRSLADAKTVMKNLFNLALSSKYAIKQDIYEIFIEPGVPEEIPLKGFSFESSKILCS</sequence>
<reference evidence="1 2" key="1">
    <citation type="journal article" date="2018" name="Mol. Plant">
        <title>The genome of Artemisia annua provides insight into the evolution of Asteraceae family and artemisinin biosynthesis.</title>
        <authorList>
            <person name="Shen Q."/>
            <person name="Zhang L."/>
            <person name="Liao Z."/>
            <person name="Wang S."/>
            <person name="Yan T."/>
            <person name="Shi P."/>
            <person name="Liu M."/>
            <person name="Fu X."/>
            <person name="Pan Q."/>
            <person name="Wang Y."/>
            <person name="Lv Z."/>
            <person name="Lu X."/>
            <person name="Zhang F."/>
            <person name="Jiang W."/>
            <person name="Ma Y."/>
            <person name="Chen M."/>
            <person name="Hao X."/>
            <person name="Li L."/>
            <person name="Tang Y."/>
            <person name="Lv G."/>
            <person name="Zhou Y."/>
            <person name="Sun X."/>
            <person name="Brodelius P.E."/>
            <person name="Rose J.K.C."/>
            <person name="Tang K."/>
        </authorList>
    </citation>
    <scope>NUCLEOTIDE SEQUENCE [LARGE SCALE GENOMIC DNA]</scope>
    <source>
        <strain evidence="2">cv. Huhao1</strain>
        <tissue evidence="1">Leaf</tissue>
    </source>
</reference>
<dbReference type="GO" id="GO:0003729">
    <property type="term" value="F:mRNA binding"/>
    <property type="evidence" value="ECO:0007669"/>
    <property type="project" value="TreeGrafter"/>
</dbReference>
<dbReference type="OrthoDB" id="1750655at2759"/>
<keyword evidence="2" id="KW-1185">Reference proteome</keyword>